<sequence length="66" mass="7142">MMPSSSRLDPSRAQQSSLSSADTPVSSARLLVIGAMTMRFFSFRRPRVTGCSSGLVENVFTISILC</sequence>
<evidence type="ECO:0000313" key="3">
    <source>
        <dbReference type="Proteomes" id="UP000247772"/>
    </source>
</evidence>
<protein>
    <submittedName>
        <fullName evidence="2">Uncharacterized protein</fullName>
    </submittedName>
</protein>
<comment type="caution">
    <text evidence="2">The sequence shown here is derived from an EMBL/GenBank/DDBJ whole genome shotgun (WGS) entry which is preliminary data.</text>
</comment>
<gene>
    <name evidence="2" type="ORF">C7410_13042</name>
</gene>
<proteinExistence type="predicted"/>
<feature type="region of interest" description="Disordered" evidence="1">
    <location>
        <begin position="1"/>
        <end position="24"/>
    </location>
</feature>
<dbReference type="Proteomes" id="UP000247772">
    <property type="component" value="Unassembled WGS sequence"/>
</dbReference>
<evidence type="ECO:0000256" key="1">
    <source>
        <dbReference type="SAM" id="MobiDB-lite"/>
    </source>
</evidence>
<dbReference type="EMBL" id="QJSQ01000030">
    <property type="protein sequence ID" value="PYE16195.1"/>
    <property type="molecule type" value="Genomic_DNA"/>
</dbReference>
<accession>A0A2U1A6B4</accession>
<dbReference type="AlphaFoldDB" id="A0A2U1A6B4"/>
<name>A0A2U1A6B4_9BURK</name>
<evidence type="ECO:0000313" key="2">
    <source>
        <dbReference type="EMBL" id="PYE16195.1"/>
    </source>
</evidence>
<organism evidence="2 3">
    <name type="scientific">Paraburkholderia silvatlantica</name>
    <dbReference type="NCBI Taxonomy" id="321895"/>
    <lineage>
        <taxon>Bacteria</taxon>
        <taxon>Pseudomonadati</taxon>
        <taxon>Pseudomonadota</taxon>
        <taxon>Betaproteobacteria</taxon>
        <taxon>Burkholderiales</taxon>
        <taxon>Burkholderiaceae</taxon>
        <taxon>Paraburkholderia</taxon>
    </lineage>
</organism>
<reference evidence="2 3" key="1">
    <citation type="submission" date="2018-06" db="EMBL/GenBank/DDBJ databases">
        <title>Genomic Encyclopedia of Type Strains, Phase IV (KMG-V): Genome sequencing to study the core and pangenomes of soil and plant-associated prokaryotes.</title>
        <authorList>
            <person name="Whitman W."/>
        </authorList>
    </citation>
    <scope>NUCLEOTIDE SEQUENCE [LARGE SCALE GENOMIC DNA]</scope>
    <source>
        <strain evidence="2 3">SRCL-318</strain>
    </source>
</reference>